<gene>
    <name evidence="1" type="ORF">WUBG_17078</name>
</gene>
<accession>J9DQW3</accession>
<evidence type="ECO:0000313" key="2">
    <source>
        <dbReference type="Proteomes" id="UP000004810"/>
    </source>
</evidence>
<dbReference type="Proteomes" id="UP000004810">
    <property type="component" value="Unassembled WGS sequence"/>
</dbReference>
<reference evidence="2" key="1">
    <citation type="submission" date="2012-08" db="EMBL/GenBank/DDBJ databases">
        <title>The Genome Sequence of Wuchereria bancrofti.</title>
        <authorList>
            <person name="Nutman T.B."/>
            <person name="Fink D.L."/>
            <person name="Russ C."/>
            <person name="Young S."/>
            <person name="Zeng Q."/>
            <person name="Koehrsen M."/>
            <person name="Alvarado L."/>
            <person name="Berlin A."/>
            <person name="Chapman S.B."/>
            <person name="Chen Z."/>
            <person name="Freedman E."/>
            <person name="Gellesch M."/>
            <person name="Goldberg J."/>
            <person name="Griggs A."/>
            <person name="Gujja S."/>
            <person name="Heilman E.R."/>
            <person name="Heiman D."/>
            <person name="Hepburn T."/>
            <person name="Howarth C."/>
            <person name="Jen D."/>
            <person name="Larson L."/>
            <person name="Lewis B."/>
            <person name="Mehta T."/>
            <person name="Park D."/>
            <person name="Pearson M."/>
            <person name="Roberts A."/>
            <person name="Saif S."/>
            <person name="Shea T."/>
            <person name="Shenoy N."/>
            <person name="Sisk P."/>
            <person name="Stolte C."/>
            <person name="Sykes S."/>
            <person name="Walk T."/>
            <person name="White J."/>
            <person name="Yandava C."/>
            <person name="Haas B."/>
            <person name="Henn M.R."/>
            <person name="Nusbaum C."/>
            <person name="Birren B."/>
        </authorList>
    </citation>
    <scope>NUCLEOTIDE SEQUENCE [LARGE SCALE GENOMIC DNA]</scope>
    <source>
        <strain evidence="2">NA</strain>
    </source>
</reference>
<sequence length="85" mass="10509">DHLTYECYLAPRLSKSNYAFHDIYWNYEDNRLRKRRVRVSKMIKVIRLDKVRLNAIDVHCRLVRAYLFDLKSTEEEYQIVIFYFS</sequence>
<dbReference type="AlphaFoldDB" id="J9DQW3"/>
<name>J9DQW3_WUCBA</name>
<evidence type="ECO:0000313" key="1">
    <source>
        <dbReference type="EMBL" id="EJW72018.1"/>
    </source>
</evidence>
<comment type="caution">
    <text evidence="1">The sequence shown here is derived from an EMBL/GenBank/DDBJ whole genome shotgun (WGS) entry which is preliminary data.</text>
</comment>
<organism evidence="1 2">
    <name type="scientific">Wuchereria bancrofti</name>
    <dbReference type="NCBI Taxonomy" id="6293"/>
    <lineage>
        <taxon>Eukaryota</taxon>
        <taxon>Metazoa</taxon>
        <taxon>Ecdysozoa</taxon>
        <taxon>Nematoda</taxon>
        <taxon>Chromadorea</taxon>
        <taxon>Rhabditida</taxon>
        <taxon>Spirurina</taxon>
        <taxon>Spiruromorpha</taxon>
        <taxon>Filarioidea</taxon>
        <taxon>Onchocercidae</taxon>
        <taxon>Wuchereria</taxon>
    </lineage>
</organism>
<dbReference type="EMBL" id="ADBV01017151">
    <property type="protein sequence ID" value="EJW72018.1"/>
    <property type="molecule type" value="Genomic_DNA"/>
</dbReference>
<feature type="non-terminal residue" evidence="1">
    <location>
        <position position="1"/>
    </location>
</feature>
<protein>
    <submittedName>
        <fullName evidence="1">Uncharacterized protein</fullName>
    </submittedName>
</protein>
<proteinExistence type="predicted"/>